<reference evidence="3 4" key="1">
    <citation type="journal article" date="2017" name="Mol. Biol. Evol.">
        <title>The 4-celled Tetrabaena socialis nuclear genome reveals the essential components for genetic control of cell number at the origin of multicellularity in the volvocine lineage.</title>
        <authorList>
            <person name="Featherston J."/>
            <person name="Arakaki Y."/>
            <person name="Hanschen E.R."/>
            <person name="Ferris P.J."/>
            <person name="Michod R.E."/>
            <person name="Olson B.J.S.C."/>
            <person name="Nozaki H."/>
            <person name="Durand P.M."/>
        </authorList>
    </citation>
    <scope>NUCLEOTIDE SEQUENCE [LARGE SCALE GENOMIC DNA]</scope>
    <source>
        <strain evidence="3 4">NIES-571</strain>
    </source>
</reference>
<dbReference type="InterPro" id="IPR045851">
    <property type="entry name" value="AMP-bd_C_sf"/>
</dbReference>
<dbReference type="SUPFAM" id="SSF56801">
    <property type="entry name" value="Acetyl-CoA synthetase-like"/>
    <property type="match status" value="1"/>
</dbReference>
<gene>
    <name evidence="3" type="ORF">TSOC_008305</name>
</gene>
<dbReference type="EMBL" id="PGGS01000303">
    <property type="protein sequence ID" value="PNH05474.1"/>
    <property type="molecule type" value="Genomic_DNA"/>
</dbReference>
<dbReference type="PANTHER" id="PTHR43201">
    <property type="entry name" value="ACYL-COA SYNTHETASE"/>
    <property type="match status" value="1"/>
</dbReference>
<keyword evidence="3" id="KW-0436">Ligase</keyword>
<dbReference type="Proteomes" id="UP000236333">
    <property type="component" value="Unassembled WGS sequence"/>
</dbReference>
<sequence>MRAWIESVILEHPDIAEVAVLGVPDETFGEVVTALVAARQQEAPGGESGSGGEGSAAAVAARPDVGELQRFCRERLAPYQVPKRWQWISALPRNAMGKVNKKELLRLLQAGQLI</sequence>
<dbReference type="OrthoDB" id="2962993at2759"/>
<dbReference type="InterPro" id="IPR025110">
    <property type="entry name" value="AMP-bd_C"/>
</dbReference>
<proteinExistence type="inferred from homology"/>
<comment type="similarity">
    <text evidence="1">Belongs to the ATP-dependent AMP-binding enzyme family.</text>
</comment>
<organism evidence="3 4">
    <name type="scientific">Tetrabaena socialis</name>
    <dbReference type="NCBI Taxonomy" id="47790"/>
    <lineage>
        <taxon>Eukaryota</taxon>
        <taxon>Viridiplantae</taxon>
        <taxon>Chlorophyta</taxon>
        <taxon>core chlorophytes</taxon>
        <taxon>Chlorophyceae</taxon>
        <taxon>CS clade</taxon>
        <taxon>Chlamydomonadales</taxon>
        <taxon>Tetrabaenaceae</taxon>
        <taxon>Tetrabaena</taxon>
    </lineage>
</organism>
<evidence type="ECO:0000313" key="3">
    <source>
        <dbReference type="EMBL" id="PNH05474.1"/>
    </source>
</evidence>
<dbReference type="PANTHER" id="PTHR43201:SF8">
    <property type="entry name" value="ACYL-COA SYNTHETASE FAMILY MEMBER 3"/>
    <property type="match status" value="1"/>
</dbReference>
<dbReference type="AlphaFoldDB" id="A0A2J7ZYX6"/>
<comment type="caution">
    <text evidence="3">The sequence shown here is derived from an EMBL/GenBank/DDBJ whole genome shotgun (WGS) entry which is preliminary data.</text>
</comment>
<protein>
    <submittedName>
        <fullName evidence="3">Malonate--CoA ligase</fullName>
    </submittedName>
</protein>
<feature type="domain" description="AMP-binding enzyme C-terminal" evidence="2">
    <location>
        <begin position="5"/>
        <end position="98"/>
    </location>
</feature>
<dbReference type="GO" id="GO:0031956">
    <property type="term" value="F:medium-chain fatty acid-CoA ligase activity"/>
    <property type="evidence" value="ECO:0007669"/>
    <property type="project" value="TreeGrafter"/>
</dbReference>
<evidence type="ECO:0000259" key="2">
    <source>
        <dbReference type="Pfam" id="PF13193"/>
    </source>
</evidence>
<dbReference type="Pfam" id="PF13193">
    <property type="entry name" value="AMP-binding_C"/>
    <property type="match status" value="1"/>
</dbReference>
<evidence type="ECO:0000256" key="1">
    <source>
        <dbReference type="ARBA" id="ARBA00006432"/>
    </source>
</evidence>
<name>A0A2J7ZYX6_9CHLO</name>
<evidence type="ECO:0000313" key="4">
    <source>
        <dbReference type="Proteomes" id="UP000236333"/>
    </source>
</evidence>
<dbReference type="GO" id="GO:0006631">
    <property type="term" value="P:fatty acid metabolic process"/>
    <property type="evidence" value="ECO:0007669"/>
    <property type="project" value="TreeGrafter"/>
</dbReference>
<keyword evidence="4" id="KW-1185">Reference proteome</keyword>
<accession>A0A2J7ZYX6</accession>
<dbReference type="Gene3D" id="3.30.300.30">
    <property type="match status" value="1"/>
</dbReference>